<feature type="transmembrane region" description="Helical" evidence="9">
    <location>
        <begin position="6"/>
        <end position="29"/>
    </location>
</feature>
<accession>A0A9D2EKA1</accession>
<dbReference type="GO" id="GO:0008519">
    <property type="term" value="F:ammonium channel activity"/>
    <property type="evidence" value="ECO:0007669"/>
    <property type="project" value="InterPro"/>
</dbReference>
<reference evidence="11" key="1">
    <citation type="journal article" date="2021" name="PeerJ">
        <title>Extensive microbial diversity within the chicken gut microbiome revealed by metagenomics and culture.</title>
        <authorList>
            <person name="Gilroy R."/>
            <person name="Ravi A."/>
            <person name="Getino M."/>
            <person name="Pursley I."/>
            <person name="Horton D.L."/>
            <person name="Alikhan N.F."/>
            <person name="Baker D."/>
            <person name="Gharbi K."/>
            <person name="Hall N."/>
            <person name="Watson M."/>
            <person name="Adriaenssens E.M."/>
            <person name="Foster-Nyarko E."/>
            <person name="Jarju S."/>
            <person name="Secka A."/>
            <person name="Antonio M."/>
            <person name="Oren A."/>
            <person name="Chaudhuri R.R."/>
            <person name="La Ragione R."/>
            <person name="Hildebrand F."/>
            <person name="Pallen M.J."/>
        </authorList>
    </citation>
    <scope>NUCLEOTIDE SEQUENCE</scope>
    <source>
        <strain evidence="11">CHK179-28034</strain>
    </source>
</reference>
<dbReference type="InterPro" id="IPR001905">
    <property type="entry name" value="Ammonium_transpt"/>
</dbReference>
<name>A0A9D2EKA1_9FIRM</name>
<dbReference type="Gene3D" id="1.10.3430.10">
    <property type="entry name" value="Ammonium transporter AmtB like domains"/>
    <property type="match status" value="1"/>
</dbReference>
<evidence type="ECO:0000256" key="2">
    <source>
        <dbReference type="ARBA" id="ARBA00005887"/>
    </source>
</evidence>
<evidence type="ECO:0000256" key="3">
    <source>
        <dbReference type="ARBA" id="ARBA00022448"/>
    </source>
</evidence>
<dbReference type="GO" id="GO:0005886">
    <property type="term" value="C:plasma membrane"/>
    <property type="evidence" value="ECO:0007669"/>
    <property type="project" value="TreeGrafter"/>
</dbReference>
<protein>
    <recommendedName>
        <fullName evidence="8">Ammonium transporter</fullName>
    </recommendedName>
</protein>
<dbReference type="InterPro" id="IPR029020">
    <property type="entry name" value="Ammonium/urea_transptr"/>
</dbReference>
<dbReference type="Proteomes" id="UP000824049">
    <property type="component" value="Unassembled WGS sequence"/>
</dbReference>
<sequence>MNSGDTAFVMICAAFVFLMTPGLAFFYGGLVRRKNVVNTMMACVAIMGLSVVMWAL</sequence>
<keyword evidence="7" id="KW-0924">Ammonia transport</keyword>
<evidence type="ECO:0000313" key="12">
    <source>
        <dbReference type="Proteomes" id="UP000824049"/>
    </source>
</evidence>
<proteinExistence type="inferred from homology"/>
<evidence type="ECO:0000256" key="5">
    <source>
        <dbReference type="ARBA" id="ARBA00022989"/>
    </source>
</evidence>
<gene>
    <name evidence="11" type="ORF">H9968_02545</name>
</gene>
<comment type="subcellular location">
    <subcellularLocation>
        <location evidence="1">Membrane</location>
        <topology evidence="1">Multi-pass membrane protein</topology>
    </subcellularLocation>
</comment>
<comment type="similarity">
    <text evidence="2">Belongs to the ammonia transporter channel (TC 1.A.11.2) family.</text>
</comment>
<reference evidence="11" key="2">
    <citation type="submission" date="2021-04" db="EMBL/GenBank/DDBJ databases">
        <authorList>
            <person name="Gilroy R."/>
        </authorList>
    </citation>
    <scope>NUCLEOTIDE SEQUENCE</scope>
    <source>
        <strain evidence="11">CHK179-28034</strain>
    </source>
</reference>
<feature type="domain" description="Ammonium transporter AmtB-like" evidence="10">
    <location>
        <begin position="7"/>
        <end position="55"/>
    </location>
</feature>
<evidence type="ECO:0000259" key="10">
    <source>
        <dbReference type="Pfam" id="PF00909"/>
    </source>
</evidence>
<evidence type="ECO:0000256" key="9">
    <source>
        <dbReference type="SAM" id="Phobius"/>
    </source>
</evidence>
<evidence type="ECO:0000256" key="8">
    <source>
        <dbReference type="ARBA" id="ARBA00050025"/>
    </source>
</evidence>
<dbReference type="AlphaFoldDB" id="A0A9D2EKA1"/>
<evidence type="ECO:0000256" key="1">
    <source>
        <dbReference type="ARBA" id="ARBA00004141"/>
    </source>
</evidence>
<dbReference type="InterPro" id="IPR024041">
    <property type="entry name" value="NH4_transpt_AmtB-like_dom"/>
</dbReference>
<dbReference type="PANTHER" id="PTHR43029:SF10">
    <property type="entry name" value="AMMONIUM TRANSPORTER MEP2"/>
    <property type="match status" value="1"/>
</dbReference>
<keyword evidence="6 9" id="KW-0472">Membrane</keyword>
<keyword evidence="5 9" id="KW-1133">Transmembrane helix</keyword>
<dbReference type="PANTHER" id="PTHR43029">
    <property type="entry name" value="AMMONIUM TRANSPORTER MEP2"/>
    <property type="match status" value="1"/>
</dbReference>
<dbReference type="SUPFAM" id="SSF111352">
    <property type="entry name" value="Ammonium transporter"/>
    <property type="match status" value="1"/>
</dbReference>
<dbReference type="Pfam" id="PF00909">
    <property type="entry name" value="Ammonium_transp"/>
    <property type="match status" value="1"/>
</dbReference>
<organism evidence="11 12">
    <name type="scientific">Candidatus Anaerobutyricum stercoris</name>
    <dbReference type="NCBI Taxonomy" id="2838457"/>
    <lineage>
        <taxon>Bacteria</taxon>
        <taxon>Bacillati</taxon>
        <taxon>Bacillota</taxon>
        <taxon>Clostridia</taxon>
        <taxon>Lachnospirales</taxon>
        <taxon>Lachnospiraceae</taxon>
        <taxon>Anaerobutyricum</taxon>
    </lineage>
</organism>
<keyword evidence="3" id="KW-0813">Transport</keyword>
<comment type="caution">
    <text evidence="11">The sequence shown here is derived from an EMBL/GenBank/DDBJ whole genome shotgun (WGS) entry which is preliminary data.</text>
</comment>
<dbReference type="EMBL" id="DXBR01000033">
    <property type="protein sequence ID" value="HIZ38792.1"/>
    <property type="molecule type" value="Genomic_DNA"/>
</dbReference>
<feature type="non-terminal residue" evidence="11">
    <location>
        <position position="56"/>
    </location>
</feature>
<feature type="transmembrane region" description="Helical" evidence="9">
    <location>
        <begin position="36"/>
        <end position="55"/>
    </location>
</feature>
<evidence type="ECO:0000256" key="4">
    <source>
        <dbReference type="ARBA" id="ARBA00022692"/>
    </source>
</evidence>
<evidence type="ECO:0000256" key="6">
    <source>
        <dbReference type="ARBA" id="ARBA00023136"/>
    </source>
</evidence>
<evidence type="ECO:0000313" key="11">
    <source>
        <dbReference type="EMBL" id="HIZ38792.1"/>
    </source>
</evidence>
<keyword evidence="4 9" id="KW-0812">Transmembrane</keyword>
<evidence type="ECO:0000256" key="7">
    <source>
        <dbReference type="ARBA" id="ARBA00023177"/>
    </source>
</evidence>